<feature type="domain" description="Thiolase C-terminal" evidence="1">
    <location>
        <begin position="282"/>
        <end position="413"/>
    </location>
</feature>
<dbReference type="SUPFAM" id="SSF53901">
    <property type="entry name" value="Thiolase-like"/>
    <property type="match status" value="2"/>
</dbReference>
<dbReference type="Pfam" id="PF22691">
    <property type="entry name" value="Thiolase_C_1"/>
    <property type="match status" value="1"/>
</dbReference>
<dbReference type="EMBL" id="CAMXCT030001767">
    <property type="protein sequence ID" value="CAL4780154.1"/>
    <property type="molecule type" value="Genomic_DNA"/>
</dbReference>
<gene>
    <name evidence="2" type="ORF">C1SCF055_LOCUS19638</name>
</gene>
<reference evidence="3 4" key="2">
    <citation type="submission" date="2024-05" db="EMBL/GenBank/DDBJ databases">
        <authorList>
            <person name="Chen Y."/>
            <person name="Shah S."/>
            <person name="Dougan E. K."/>
            <person name="Thang M."/>
            <person name="Chan C."/>
        </authorList>
    </citation>
    <scope>NUCLEOTIDE SEQUENCE [LARGE SCALE GENOMIC DNA]</scope>
</reference>
<name>A0A9P1G0D0_9DINO</name>
<dbReference type="InterPro" id="IPR055140">
    <property type="entry name" value="Thiolase_C_2"/>
</dbReference>
<dbReference type="EMBL" id="CAMXCT020001767">
    <property type="protein sequence ID" value="CAL1146217.1"/>
    <property type="molecule type" value="Genomic_DNA"/>
</dbReference>
<dbReference type="PANTHER" id="PTHR42870:SF2">
    <property type="entry name" value="LIPID-TRANSFER PROTEIN, PUTATIVE-RELATED"/>
    <property type="match status" value="1"/>
</dbReference>
<evidence type="ECO:0000313" key="4">
    <source>
        <dbReference type="Proteomes" id="UP001152797"/>
    </source>
</evidence>
<dbReference type="InterPro" id="IPR016039">
    <property type="entry name" value="Thiolase-like"/>
</dbReference>
<protein>
    <recommendedName>
        <fullName evidence="1">Thiolase C-terminal domain-containing protein</fullName>
    </recommendedName>
</protein>
<dbReference type="PANTHER" id="PTHR42870">
    <property type="entry name" value="ACETYL-COA C-ACETYLTRANSFERASE"/>
    <property type="match status" value="1"/>
</dbReference>
<keyword evidence="4" id="KW-1185">Reference proteome</keyword>
<dbReference type="PIRSF" id="PIRSF000429">
    <property type="entry name" value="Ac-CoA_Ac_transf"/>
    <property type="match status" value="1"/>
</dbReference>
<proteinExistence type="predicted"/>
<dbReference type="EMBL" id="CAMXCT010001767">
    <property type="protein sequence ID" value="CAI3992842.1"/>
    <property type="molecule type" value="Genomic_DNA"/>
</dbReference>
<comment type="caution">
    <text evidence="2">The sequence shown here is derived from an EMBL/GenBank/DDBJ whole genome shotgun (WGS) entry which is preliminary data.</text>
</comment>
<sequence>MPKPVSTVRIVGYGMTALGKLNRSATQLMQEALTKSLQSAGLQMKDLDGLVAVPSLSHPHFMEAHYLATQVGLLPRRLPVRVRTIDTGGAGPVSGLLEAVRMVKEERCHAVAVVAGDAVSSLETPEFLRRADQGCQDPGNSLPSPCIPHGYDQVAQWLLKQGGISREQLAMVSVLMSRQAARHPNALTRRAHSLDEVLKSRRIAPATNLLECARRADGGAAIIVASSSFMDDYIGHDSVSSQDGDANPKLGPVAATGGIVILGGGEASGPLYPPATIDESMFSCEAASRSAFSEAQLVPEDIQWFGLYDCYPVCFIRALEACGVTGKGQCGTWVEEMFRCTSKPYEPKDFPINTHGGLLAFGAPWEVPAMYNIIEACEQIRGTAGSRQVPSVRRALVYGNGGIFSHSAVAILAKAVD</sequence>
<dbReference type="OrthoDB" id="542135at2759"/>
<reference evidence="2" key="1">
    <citation type="submission" date="2022-10" db="EMBL/GenBank/DDBJ databases">
        <authorList>
            <person name="Chen Y."/>
            <person name="Dougan E. K."/>
            <person name="Chan C."/>
            <person name="Rhodes N."/>
            <person name="Thang M."/>
        </authorList>
    </citation>
    <scope>NUCLEOTIDE SEQUENCE</scope>
</reference>
<dbReference type="InterPro" id="IPR002155">
    <property type="entry name" value="Thiolase"/>
</dbReference>
<evidence type="ECO:0000259" key="1">
    <source>
        <dbReference type="Pfam" id="PF22691"/>
    </source>
</evidence>
<dbReference type="AlphaFoldDB" id="A0A9P1G0D0"/>
<evidence type="ECO:0000313" key="2">
    <source>
        <dbReference type="EMBL" id="CAI3992842.1"/>
    </source>
</evidence>
<dbReference type="Proteomes" id="UP001152797">
    <property type="component" value="Unassembled WGS sequence"/>
</dbReference>
<accession>A0A9P1G0D0</accession>
<organism evidence="2">
    <name type="scientific">Cladocopium goreaui</name>
    <dbReference type="NCBI Taxonomy" id="2562237"/>
    <lineage>
        <taxon>Eukaryota</taxon>
        <taxon>Sar</taxon>
        <taxon>Alveolata</taxon>
        <taxon>Dinophyceae</taxon>
        <taxon>Suessiales</taxon>
        <taxon>Symbiodiniaceae</taxon>
        <taxon>Cladocopium</taxon>
    </lineage>
</organism>
<dbReference type="GO" id="GO:0016747">
    <property type="term" value="F:acyltransferase activity, transferring groups other than amino-acyl groups"/>
    <property type="evidence" value="ECO:0007669"/>
    <property type="project" value="InterPro"/>
</dbReference>
<dbReference type="CDD" id="cd00829">
    <property type="entry name" value="SCP-x_thiolase"/>
    <property type="match status" value="1"/>
</dbReference>
<evidence type="ECO:0000313" key="3">
    <source>
        <dbReference type="EMBL" id="CAL4780154.1"/>
    </source>
</evidence>
<dbReference type="Gene3D" id="3.40.47.10">
    <property type="match status" value="1"/>
</dbReference>